<dbReference type="InterPro" id="IPR008949">
    <property type="entry name" value="Isoprenoid_synthase_dom_sf"/>
</dbReference>
<dbReference type="EC" id="2.5.1.21" evidence="1"/>
<dbReference type="SUPFAM" id="SSF48576">
    <property type="entry name" value="Terpenoid synthases"/>
    <property type="match status" value="1"/>
</dbReference>
<dbReference type="InterPro" id="IPR044843">
    <property type="entry name" value="Trans_IPPS_bact-type"/>
</dbReference>
<gene>
    <name evidence="1" type="primary">hpnC</name>
    <name evidence="1" type="ORF">F0Q34_14315</name>
</gene>
<protein>
    <submittedName>
        <fullName evidence="1">Squalene synthase HpnC</fullName>
        <ecNumber evidence="1">2.5.1.21</ecNumber>
    </submittedName>
</protein>
<dbReference type="CDD" id="cd00683">
    <property type="entry name" value="Trans_IPPS_HH"/>
    <property type="match status" value="1"/>
</dbReference>
<dbReference type="GO" id="GO:0004311">
    <property type="term" value="F:geranylgeranyl diphosphate synthase activity"/>
    <property type="evidence" value="ECO:0007669"/>
    <property type="project" value="InterPro"/>
</dbReference>
<dbReference type="EMBL" id="VUKA01000007">
    <property type="protein sequence ID" value="KAA2212499.1"/>
    <property type="molecule type" value="Genomic_DNA"/>
</dbReference>
<name>A0A5B2TEB5_9PROT</name>
<dbReference type="SFLD" id="SFLDS00005">
    <property type="entry name" value="Isoprenoid_Synthase_Type_I"/>
    <property type="match status" value="1"/>
</dbReference>
<comment type="caution">
    <text evidence="1">The sequence shown here is derived from an EMBL/GenBank/DDBJ whole genome shotgun (WGS) entry which is preliminary data.</text>
</comment>
<accession>A0A5B2TEB5</accession>
<evidence type="ECO:0000313" key="2">
    <source>
        <dbReference type="Proteomes" id="UP000322110"/>
    </source>
</evidence>
<dbReference type="InterPro" id="IPR002060">
    <property type="entry name" value="Squ/phyt_synthse"/>
</dbReference>
<dbReference type="InterPro" id="IPR033904">
    <property type="entry name" value="Trans_IPPS_HH"/>
</dbReference>
<dbReference type="GO" id="GO:0016114">
    <property type="term" value="P:terpenoid biosynthetic process"/>
    <property type="evidence" value="ECO:0007669"/>
    <property type="project" value="UniProtKB-ARBA"/>
</dbReference>
<keyword evidence="2" id="KW-1185">Reference proteome</keyword>
<organism evidence="1 2">
    <name type="scientific">Teichococcus oryzae</name>
    <dbReference type="NCBI Taxonomy" id="1608942"/>
    <lineage>
        <taxon>Bacteria</taxon>
        <taxon>Pseudomonadati</taxon>
        <taxon>Pseudomonadota</taxon>
        <taxon>Alphaproteobacteria</taxon>
        <taxon>Acetobacterales</taxon>
        <taxon>Roseomonadaceae</taxon>
        <taxon>Roseomonas</taxon>
    </lineage>
</organism>
<reference evidence="1 2" key="1">
    <citation type="journal article" date="2015" name="Int. J. Syst. Evol. Microbiol.">
        <title>Roseomonas oryzae sp. nov., isolated from paddy rhizosphere soil.</title>
        <authorList>
            <person name="Ramaprasad E.V."/>
            <person name="Sasikala Ch."/>
            <person name="Ramana Ch.V."/>
        </authorList>
    </citation>
    <scope>NUCLEOTIDE SEQUENCE [LARGE SCALE GENOMIC DNA]</scope>
    <source>
        <strain evidence="1 2">KCTC 42542</strain>
    </source>
</reference>
<evidence type="ECO:0000313" key="1">
    <source>
        <dbReference type="EMBL" id="KAA2212499.1"/>
    </source>
</evidence>
<dbReference type="RefSeq" id="WP_149812906.1">
    <property type="nucleotide sequence ID" value="NZ_VUKA01000007.1"/>
</dbReference>
<dbReference type="Proteomes" id="UP000322110">
    <property type="component" value="Unassembled WGS sequence"/>
</dbReference>
<dbReference type="SFLD" id="SFLDG01212">
    <property type="entry name" value="Phytoene_synthase_like"/>
    <property type="match status" value="1"/>
</dbReference>
<dbReference type="PANTHER" id="PTHR31480">
    <property type="entry name" value="BIFUNCTIONAL LYCOPENE CYCLASE/PHYTOENE SYNTHASE"/>
    <property type="match status" value="1"/>
</dbReference>
<proteinExistence type="predicted"/>
<dbReference type="NCBIfam" id="TIGR03464">
    <property type="entry name" value="HpnC"/>
    <property type="match status" value="1"/>
</dbReference>
<dbReference type="Pfam" id="PF00494">
    <property type="entry name" value="SQS_PSY"/>
    <property type="match status" value="1"/>
</dbReference>
<dbReference type="SFLD" id="SFLDG01018">
    <property type="entry name" value="Squalene/Phytoene_Synthase_Lik"/>
    <property type="match status" value="1"/>
</dbReference>
<dbReference type="OrthoDB" id="9807580at2"/>
<dbReference type="Gene3D" id="1.10.600.10">
    <property type="entry name" value="Farnesyl Diphosphate Synthase"/>
    <property type="match status" value="1"/>
</dbReference>
<dbReference type="InterPro" id="IPR017827">
    <property type="entry name" value="HSQ_synthase_HpnC"/>
</dbReference>
<keyword evidence="1" id="KW-0808">Transferase</keyword>
<dbReference type="GO" id="GO:0051996">
    <property type="term" value="F:squalene synthase [NAD(P)H] activity"/>
    <property type="evidence" value="ECO:0007669"/>
    <property type="project" value="UniProtKB-EC"/>
</dbReference>
<sequence length="287" mass="31319">MSGAAELASGKGHKDENFPVASRLVRPELRPAILAFYRFARAADDVADHATAAPERKLAQLDGLEAGLRGERGASPEAEALHAVLRARGLPDRHPLDLLEAFRRDVTQRRYADWAELMDYCRYSAAPVGRFVLDLHGEDRHCWPANDALCAALQVINHLQDCGKDRRALDRVYLPLDALAAEGIGVEALDAPRAEPPLRKAIAGLAGRTEELLARSRPLAGQIADRRLSLEVGVIQSLAESLVVRLQRRDPLSERVHHRAPEALALALRGGAAALLARLRPARSLEA</sequence>
<dbReference type="AlphaFoldDB" id="A0A5B2TEB5"/>